<feature type="domain" description="Serine aminopeptidase S33" evidence="1">
    <location>
        <begin position="34"/>
        <end position="185"/>
    </location>
</feature>
<dbReference type="InterPro" id="IPR022742">
    <property type="entry name" value="Hydrolase_4"/>
</dbReference>
<dbReference type="AlphaFoldDB" id="A0A2P6RKA1"/>
<evidence type="ECO:0000313" key="3">
    <source>
        <dbReference type="Proteomes" id="UP000238479"/>
    </source>
</evidence>
<dbReference type="PANTHER" id="PTHR42886:SF53">
    <property type="entry name" value="ALPHA_BETA-HYDROLASES SUPERFAMILY PROTEIN"/>
    <property type="match status" value="1"/>
</dbReference>
<name>A0A2P6RKA1_ROSCH</name>
<reference evidence="2 3" key="1">
    <citation type="journal article" date="2018" name="Nat. Genet.">
        <title>The Rosa genome provides new insights in the design of modern roses.</title>
        <authorList>
            <person name="Bendahmane M."/>
        </authorList>
    </citation>
    <scope>NUCLEOTIDE SEQUENCE [LARGE SCALE GENOMIC DNA]</scope>
    <source>
        <strain evidence="3">cv. Old Blush</strain>
    </source>
</reference>
<dbReference type="Gramene" id="PRQ46859">
    <property type="protein sequence ID" value="PRQ46859"/>
    <property type="gene ID" value="RchiOBHm_Chr2g0093541"/>
</dbReference>
<keyword evidence="2" id="KW-0378">Hydrolase</keyword>
<organism evidence="2 3">
    <name type="scientific">Rosa chinensis</name>
    <name type="common">China rose</name>
    <dbReference type="NCBI Taxonomy" id="74649"/>
    <lineage>
        <taxon>Eukaryota</taxon>
        <taxon>Viridiplantae</taxon>
        <taxon>Streptophyta</taxon>
        <taxon>Embryophyta</taxon>
        <taxon>Tracheophyta</taxon>
        <taxon>Spermatophyta</taxon>
        <taxon>Magnoliopsida</taxon>
        <taxon>eudicotyledons</taxon>
        <taxon>Gunneridae</taxon>
        <taxon>Pentapetalae</taxon>
        <taxon>rosids</taxon>
        <taxon>fabids</taxon>
        <taxon>Rosales</taxon>
        <taxon>Rosaceae</taxon>
        <taxon>Rosoideae</taxon>
        <taxon>Rosoideae incertae sedis</taxon>
        <taxon>Rosa</taxon>
    </lineage>
</organism>
<dbReference type="InterPro" id="IPR029058">
    <property type="entry name" value="AB_hydrolase_fold"/>
</dbReference>
<dbReference type="PANTHER" id="PTHR42886">
    <property type="entry name" value="RE40534P-RELATED"/>
    <property type="match status" value="1"/>
</dbReference>
<comment type="caution">
    <text evidence="2">The sequence shown here is derived from an EMBL/GenBank/DDBJ whole genome shotgun (WGS) entry which is preliminary data.</text>
</comment>
<dbReference type="SUPFAM" id="SSF53474">
    <property type="entry name" value="alpha/beta-Hydrolases"/>
    <property type="match status" value="1"/>
</dbReference>
<dbReference type="FunFam" id="3.40.50.1820:FF:000170">
    <property type="entry name" value="Alpha/beta-Hydrolases superfamily protein"/>
    <property type="match status" value="1"/>
</dbReference>
<evidence type="ECO:0000259" key="1">
    <source>
        <dbReference type="Pfam" id="PF12146"/>
    </source>
</evidence>
<dbReference type="EMBL" id="PDCK01000040">
    <property type="protein sequence ID" value="PRQ46859.1"/>
    <property type="molecule type" value="Genomic_DNA"/>
</dbReference>
<dbReference type="OMA" id="KHIPTHE"/>
<dbReference type="OrthoDB" id="9988524at2759"/>
<protein>
    <submittedName>
        <fullName evidence="2">Putative feruloyl esterase</fullName>
        <ecNumber evidence="2">3.1.1.73</ecNumber>
    </submittedName>
</protein>
<dbReference type="Pfam" id="PF12146">
    <property type="entry name" value="Hydrolase_4"/>
    <property type="match status" value="1"/>
</dbReference>
<dbReference type="EC" id="3.1.1.73" evidence="2"/>
<sequence>MAEAAQMLVSQKQKMIVTNNHGEKLVGLLHETGSREIVILCHGARASKDHFIIENLAVTLEKEGISSFRFDFAGNGESEGAFQFGHMRREADDMHAVIQHFSGSNHVVSAIFGHSKGGGDVLLYASKYHDIPTVVEASARYDLKKGIEERLGKDFMEKIKTEGFVDIGSPKFRVTVESLMDRLSTDMCESCLKIDKDCRVLIVHGSADEITPVEDAFEFAKIIPNHKIHIIEGADHCYTSHQAELDTVVVDFIKAALQQDKASSN</sequence>
<keyword evidence="3" id="KW-1185">Reference proteome</keyword>
<dbReference type="Proteomes" id="UP000238479">
    <property type="component" value="Chromosome 2"/>
</dbReference>
<accession>A0A2P6RKA1</accession>
<gene>
    <name evidence="2" type="ORF">RchiOBHm_Chr2g0093541</name>
</gene>
<dbReference type="GO" id="GO:0030600">
    <property type="term" value="F:feruloyl esterase activity"/>
    <property type="evidence" value="ECO:0007669"/>
    <property type="project" value="UniProtKB-EC"/>
</dbReference>
<proteinExistence type="predicted"/>
<evidence type="ECO:0000313" key="2">
    <source>
        <dbReference type="EMBL" id="PRQ46859.1"/>
    </source>
</evidence>
<dbReference type="Gene3D" id="3.40.50.1820">
    <property type="entry name" value="alpha/beta hydrolase"/>
    <property type="match status" value="1"/>
</dbReference>
<dbReference type="GO" id="GO:0005829">
    <property type="term" value="C:cytosol"/>
    <property type="evidence" value="ECO:0007669"/>
    <property type="project" value="TreeGrafter"/>
</dbReference>